<evidence type="ECO:0000256" key="4">
    <source>
        <dbReference type="ARBA" id="ARBA00022989"/>
    </source>
</evidence>
<evidence type="ECO:0000313" key="8">
    <source>
        <dbReference type="Proteomes" id="UP000256304"/>
    </source>
</evidence>
<dbReference type="InterPro" id="IPR002781">
    <property type="entry name" value="TM_pro_TauE-like"/>
</dbReference>
<dbReference type="RefSeq" id="WP_245995847.1">
    <property type="nucleotide sequence ID" value="NZ_QTTN01000004.1"/>
</dbReference>
<keyword evidence="4 6" id="KW-1133">Transmembrane helix</keyword>
<evidence type="ECO:0000256" key="5">
    <source>
        <dbReference type="ARBA" id="ARBA00023136"/>
    </source>
</evidence>
<keyword evidence="6" id="KW-1003">Cell membrane</keyword>
<comment type="caution">
    <text evidence="7">The sequence shown here is derived from an EMBL/GenBank/DDBJ whole genome shotgun (WGS) entry which is preliminary data.</text>
</comment>
<dbReference type="PANTHER" id="PTHR43701:SF2">
    <property type="entry name" value="MEMBRANE TRANSPORTER PROTEIN YJNA-RELATED"/>
    <property type="match status" value="1"/>
</dbReference>
<keyword evidence="3 6" id="KW-0812">Transmembrane</keyword>
<gene>
    <name evidence="7" type="ORF">A8990_104156</name>
</gene>
<feature type="transmembrane region" description="Helical" evidence="6">
    <location>
        <begin position="166"/>
        <end position="196"/>
    </location>
</feature>
<keyword evidence="8" id="KW-1185">Reference proteome</keyword>
<feature type="transmembrane region" description="Helical" evidence="6">
    <location>
        <begin position="203"/>
        <end position="224"/>
    </location>
</feature>
<proteinExistence type="inferred from homology"/>
<dbReference type="Proteomes" id="UP000256304">
    <property type="component" value="Unassembled WGS sequence"/>
</dbReference>
<evidence type="ECO:0000256" key="6">
    <source>
        <dbReference type="RuleBase" id="RU363041"/>
    </source>
</evidence>
<comment type="similarity">
    <text evidence="2 6">Belongs to the 4-toluene sulfonate uptake permease (TSUP) (TC 2.A.102) family.</text>
</comment>
<feature type="transmembrane region" description="Helical" evidence="6">
    <location>
        <begin position="118"/>
        <end position="136"/>
    </location>
</feature>
<dbReference type="InterPro" id="IPR051598">
    <property type="entry name" value="TSUP/Inactive_protease-like"/>
</dbReference>
<evidence type="ECO:0000256" key="2">
    <source>
        <dbReference type="ARBA" id="ARBA00009142"/>
    </source>
</evidence>
<organism evidence="7 8">
    <name type="scientific">Paenibacillus taihuensis</name>
    <dbReference type="NCBI Taxonomy" id="1156355"/>
    <lineage>
        <taxon>Bacteria</taxon>
        <taxon>Bacillati</taxon>
        <taxon>Bacillota</taxon>
        <taxon>Bacilli</taxon>
        <taxon>Bacillales</taxon>
        <taxon>Paenibacillaceae</taxon>
        <taxon>Paenibacillus</taxon>
    </lineage>
</organism>
<feature type="transmembrane region" description="Helical" evidence="6">
    <location>
        <begin position="12"/>
        <end position="45"/>
    </location>
</feature>
<dbReference type="AlphaFoldDB" id="A0A3D9SID6"/>
<protein>
    <recommendedName>
        <fullName evidence="6">Probable membrane transporter protein</fullName>
    </recommendedName>
</protein>
<feature type="transmembrane region" description="Helical" evidence="6">
    <location>
        <begin position="91"/>
        <end position="111"/>
    </location>
</feature>
<dbReference type="GO" id="GO:0005886">
    <property type="term" value="C:plasma membrane"/>
    <property type="evidence" value="ECO:0007669"/>
    <property type="project" value="UniProtKB-SubCell"/>
</dbReference>
<evidence type="ECO:0000313" key="7">
    <source>
        <dbReference type="EMBL" id="REE91648.1"/>
    </source>
</evidence>
<evidence type="ECO:0000256" key="3">
    <source>
        <dbReference type="ARBA" id="ARBA00022692"/>
    </source>
</evidence>
<feature type="transmembrane region" description="Helical" evidence="6">
    <location>
        <begin position="258"/>
        <end position="276"/>
    </location>
</feature>
<sequence>MYPLIMSWDVPALLVMFMLGLIASTFGAIVGLGGGVVIVPALLLLGPSMLGKNIDTSLAVGVSLGALVFTSFTSTLTFVKEGKVDLRSALFFSFSSGPLSVLGASLTSLFDPVIFRRAFGYFMLFMVILILFRKRIKPYKGNWRNVRKYTDAAGVEQEYGYNVLPALIIGGAVGLIAGLLGIGGGILLIPTMLLLFRFPPHMATATSMAVIFVSALFGSGMHLIRGEWDWLLVLSLAPGALLGGWIGARISRRISSVLLIRIMCGTLLLFAVRMILT</sequence>
<reference evidence="7 8" key="1">
    <citation type="submission" date="2018-08" db="EMBL/GenBank/DDBJ databases">
        <title>Genomic Encyclopedia of Type Strains, Phase III (KMG-III): the genomes of soil and plant-associated and newly described type strains.</title>
        <authorList>
            <person name="Whitman W."/>
        </authorList>
    </citation>
    <scope>NUCLEOTIDE SEQUENCE [LARGE SCALE GENOMIC DNA]</scope>
    <source>
        <strain evidence="7 8">CGMCC 1.10966</strain>
    </source>
</reference>
<comment type="subcellular location">
    <subcellularLocation>
        <location evidence="6">Cell membrane</location>
        <topology evidence="6">Multi-pass membrane protein</topology>
    </subcellularLocation>
    <subcellularLocation>
        <location evidence="1">Membrane</location>
        <topology evidence="1">Multi-pass membrane protein</topology>
    </subcellularLocation>
</comment>
<name>A0A3D9SID6_9BACL</name>
<dbReference type="PANTHER" id="PTHR43701">
    <property type="entry name" value="MEMBRANE TRANSPORTER PROTEIN MJ0441-RELATED"/>
    <property type="match status" value="1"/>
</dbReference>
<keyword evidence="5 6" id="KW-0472">Membrane</keyword>
<dbReference type="EMBL" id="QTTN01000004">
    <property type="protein sequence ID" value="REE91648.1"/>
    <property type="molecule type" value="Genomic_DNA"/>
</dbReference>
<evidence type="ECO:0000256" key="1">
    <source>
        <dbReference type="ARBA" id="ARBA00004141"/>
    </source>
</evidence>
<dbReference type="Pfam" id="PF01925">
    <property type="entry name" value="TauE"/>
    <property type="match status" value="1"/>
</dbReference>
<feature type="transmembrane region" description="Helical" evidence="6">
    <location>
        <begin position="230"/>
        <end position="246"/>
    </location>
</feature>
<accession>A0A3D9SID6</accession>
<feature type="transmembrane region" description="Helical" evidence="6">
    <location>
        <begin position="57"/>
        <end position="79"/>
    </location>
</feature>